<comment type="cofactor">
    <cofactor evidence="3">
        <name>Zn(2+)</name>
        <dbReference type="ChEBI" id="CHEBI:29105"/>
    </cofactor>
    <text evidence="3">Binds 1 divalent metal cation per subunit.</text>
</comment>
<gene>
    <name evidence="6" type="ORF">GBAR_LOCUS11077</name>
</gene>
<keyword evidence="1" id="KW-0378">Hydrolase</keyword>
<dbReference type="GO" id="GO:0046872">
    <property type="term" value="F:metal ion binding"/>
    <property type="evidence" value="ECO:0007669"/>
    <property type="project" value="UniProtKB-KW"/>
</dbReference>
<evidence type="ECO:0000256" key="3">
    <source>
        <dbReference type="PIRSR" id="PIRSR605511-2"/>
    </source>
</evidence>
<dbReference type="InterPro" id="IPR005511">
    <property type="entry name" value="SMP-30"/>
</dbReference>
<dbReference type="PRINTS" id="PR01790">
    <property type="entry name" value="SMP30FAMILY"/>
</dbReference>
<dbReference type="Gene3D" id="2.120.10.30">
    <property type="entry name" value="TolB, C-terminal domain"/>
    <property type="match status" value="1"/>
</dbReference>
<feature type="binding site" evidence="3">
    <location>
        <position position="166"/>
    </location>
    <ligand>
        <name>a divalent metal cation</name>
        <dbReference type="ChEBI" id="CHEBI:60240"/>
    </ligand>
</feature>
<dbReference type="Proteomes" id="UP001174909">
    <property type="component" value="Unassembled WGS sequence"/>
</dbReference>
<organism evidence="6 7">
    <name type="scientific">Geodia barretti</name>
    <name type="common">Barrett's horny sponge</name>
    <dbReference type="NCBI Taxonomy" id="519541"/>
    <lineage>
        <taxon>Eukaryota</taxon>
        <taxon>Metazoa</taxon>
        <taxon>Porifera</taxon>
        <taxon>Demospongiae</taxon>
        <taxon>Heteroscleromorpha</taxon>
        <taxon>Tetractinellida</taxon>
        <taxon>Astrophorina</taxon>
        <taxon>Geodiidae</taxon>
        <taxon>Geodia</taxon>
    </lineage>
</organism>
<evidence type="ECO:0000313" key="6">
    <source>
        <dbReference type="EMBL" id="CAI8018286.1"/>
    </source>
</evidence>
<sequence>MPEYLEGIVESGQEAQQLATDFAFTEGPLWHPDGYWLFVDLRREPPVIHRMSPAGGTPDVIREPSGGTNGMTLDLQGRLLMCEGDNRRITRMESDGTINVVADRWDGKRFHRPNDIVCRSDGSIFITNPSGRVPEEDQEIEFPGTIHRIAPDGTVEMSAHDIDFPNGIAFSPDESVLYVSNTRKLGERPDQYWDGEVKQNQFVQAYDVAADGSLSNSRVFGSMASAEDGVPDGMKVDAEGRVYCTGSGGVWVFAPDGQHLGIIRVPEIPANCAFGGPDFRTMLFTARTSVYSLRMTTPGAPLPRA</sequence>
<evidence type="ECO:0000256" key="1">
    <source>
        <dbReference type="ARBA" id="ARBA00022801"/>
    </source>
</evidence>
<protein>
    <submittedName>
        <fullName evidence="6">Gluconolactonase</fullName>
    </submittedName>
</protein>
<comment type="caution">
    <text evidence="6">The sequence shown here is derived from an EMBL/GenBank/DDBJ whole genome shotgun (WGS) entry which is preliminary data.</text>
</comment>
<evidence type="ECO:0000256" key="4">
    <source>
        <dbReference type="SAM" id="MobiDB-lite"/>
    </source>
</evidence>
<evidence type="ECO:0000259" key="5">
    <source>
        <dbReference type="Pfam" id="PF08450"/>
    </source>
</evidence>
<keyword evidence="3" id="KW-0479">Metal-binding</keyword>
<feature type="binding site" evidence="3">
    <location>
        <position position="232"/>
    </location>
    <ligand>
        <name>a divalent metal cation</name>
        <dbReference type="ChEBI" id="CHEBI:60240"/>
    </ligand>
</feature>
<keyword evidence="7" id="KW-1185">Reference proteome</keyword>
<feature type="active site" description="Proton donor/acceptor" evidence="2">
    <location>
        <position position="232"/>
    </location>
</feature>
<dbReference type="EMBL" id="CASHTH010001687">
    <property type="protein sequence ID" value="CAI8018286.1"/>
    <property type="molecule type" value="Genomic_DNA"/>
</dbReference>
<dbReference type="PANTHER" id="PTHR47572:SF4">
    <property type="entry name" value="LACTONASE DRP35"/>
    <property type="match status" value="1"/>
</dbReference>
<feature type="binding site" evidence="3">
    <location>
        <position position="114"/>
    </location>
    <ligand>
        <name>substrate</name>
    </ligand>
</feature>
<dbReference type="InterPro" id="IPR051262">
    <property type="entry name" value="SMP-30/CGR1_Lactonase"/>
</dbReference>
<dbReference type="InterPro" id="IPR013658">
    <property type="entry name" value="SGL"/>
</dbReference>
<dbReference type="SUPFAM" id="SSF63829">
    <property type="entry name" value="Calcium-dependent phosphotriesterase"/>
    <property type="match status" value="1"/>
</dbReference>
<dbReference type="Pfam" id="PF08450">
    <property type="entry name" value="SGL"/>
    <property type="match status" value="1"/>
</dbReference>
<feature type="domain" description="SMP-30/Gluconolactonase/LRE-like region" evidence="5">
    <location>
        <begin position="24"/>
        <end position="286"/>
    </location>
</feature>
<dbReference type="AlphaFoldDB" id="A0AA35RXB7"/>
<name>A0AA35RXB7_GEOBA</name>
<proteinExistence type="predicted"/>
<keyword evidence="3" id="KW-0862">Zinc</keyword>
<feature type="binding site" evidence="3">
    <location>
        <position position="112"/>
    </location>
    <ligand>
        <name>substrate</name>
    </ligand>
</feature>
<feature type="region of interest" description="Disordered" evidence="4">
    <location>
        <begin position="49"/>
        <end position="68"/>
    </location>
</feature>
<evidence type="ECO:0000313" key="7">
    <source>
        <dbReference type="Proteomes" id="UP001174909"/>
    </source>
</evidence>
<dbReference type="GO" id="GO:0016787">
    <property type="term" value="F:hydrolase activity"/>
    <property type="evidence" value="ECO:0007669"/>
    <property type="project" value="UniProtKB-KW"/>
</dbReference>
<dbReference type="PANTHER" id="PTHR47572">
    <property type="entry name" value="LIPOPROTEIN-RELATED"/>
    <property type="match status" value="1"/>
</dbReference>
<reference evidence="6" key="1">
    <citation type="submission" date="2023-03" db="EMBL/GenBank/DDBJ databases">
        <authorList>
            <person name="Steffen K."/>
            <person name="Cardenas P."/>
        </authorList>
    </citation>
    <scope>NUCLEOTIDE SEQUENCE</scope>
</reference>
<feature type="binding site" evidence="3">
    <location>
        <position position="26"/>
    </location>
    <ligand>
        <name>a divalent metal cation</name>
        <dbReference type="ChEBI" id="CHEBI:60240"/>
    </ligand>
</feature>
<evidence type="ECO:0000256" key="2">
    <source>
        <dbReference type="PIRSR" id="PIRSR605511-1"/>
    </source>
</evidence>
<dbReference type="InterPro" id="IPR011042">
    <property type="entry name" value="6-blade_b-propeller_TolB-like"/>
</dbReference>
<accession>A0AA35RXB7</accession>